<feature type="region of interest" description="Disordered" evidence="1">
    <location>
        <begin position="38"/>
        <end position="63"/>
    </location>
</feature>
<protein>
    <submittedName>
        <fullName evidence="3">LPXTG cell wall anchor domain-containing protein</fullName>
    </submittedName>
</protein>
<dbReference type="NCBIfam" id="TIGR01167">
    <property type="entry name" value="LPXTG_anchor"/>
    <property type="match status" value="1"/>
</dbReference>
<evidence type="ECO:0000313" key="4">
    <source>
        <dbReference type="Proteomes" id="UP000594791"/>
    </source>
</evidence>
<evidence type="ECO:0000256" key="2">
    <source>
        <dbReference type="SAM" id="Phobius"/>
    </source>
</evidence>
<organism evidence="3 4">
    <name type="scientific">Bacillus tropicus</name>
    <dbReference type="NCBI Taxonomy" id="2026188"/>
    <lineage>
        <taxon>Bacteria</taxon>
        <taxon>Bacillati</taxon>
        <taxon>Bacillota</taxon>
        <taxon>Bacilli</taxon>
        <taxon>Bacillales</taxon>
        <taxon>Bacillaceae</taxon>
        <taxon>Bacillus</taxon>
        <taxon>Bacillus cereus group</taxon>
    </lineage>
</organism>
<keyword evidence="4" id="KW-1185">Reference proteome</keyword>
<keyword evidence="2" id="KW-0812">Transmembrane</keyword>
<feature type="transmembrane region" description="Helical" evidence="2">
    <location>
        <begin position="70"/>
        <end position="88"/>
    </location>
</feature>
<dbReference type="EMBL" id="CP065740">
    <property type="protein sequence ID" value="QPR80528.1"/>
    <property type="molecule type" value="Genomic_DNA"/>
</dbReference>
<keyword evidence="3" id="KW-0614">Plasmid</keyword>
<evidence type="ECO:0000256" key="1">
    <source>
        <dbReference type="SAM" id="MobiDB-lite"/>
    </source>
</evidence>
<feature type="compositionally biased region" description="Polar residues" evidence="1">
    <location>
        <begin position="41"/>
        <end position="54"/>
    </location>
</feature>
<dbReference type="RefSeq" id="WP_042514307.1">
    <property type="nucleotide sequence ID" value="NZ_CP065740.1"/>
</dbReference>
<reference evidence="3 4" key="1">
    <citation type="submission" date="2020-12" db="EMBL/GenBank/DDBJ databases">
        <title>FDA dAtabase for Regulatory Grade micrObial Sequences (FDA-ARGOS): Supporting development and validation of Infectious Disease Dx tests.</title>
        <authorList>
            <person name="Nelson B."/>
            <person name="Plummer A."/>
            <person name="Tallon L."/>
            <person name="Sadzewicz L."/>
            <person name="Zhao X."/>
            <person name="Boylan J."/>
            <person name="Ott S."/>
            <person name="Bowen H."/>
            <person name="Vavikolanu K."/>
            <person name="Mehta A."/>
            <person name="Aluvathingal J."/>
            <person name="Nadendla S."/>
            <person name="Myers T."/>
            <person name="Yan Y."/>
            <person name="Sichtig H."/>
        </authorList>
    </citation>
    <scope>NUCLEOTIDE SEQUENCE [LARGE SCALE GENOMIC DNA]</scope>
    <source>
        <strain evidence="3 4">FDAARGOS_920</strain>
        <plasmid evidence="3 4">unnamed</plasmid>
    </source>
</reference>
<keyword evidence="2" id="KW-1133">Transmembrane helix</keyword>
<name>A0A7T2QKN7_9BACI</name>
<sequence length="103" mass="10962">MKRLIVSMITLVGIVTFSAPYDKVLADQATSTAGIRFVEGNDSSTNPNEKNPSQPGGEINLPQTGGKAATPYYVIGIGLIGLASLLVMKSSMKNVEERGNQYE</sequence>
<keyword evidence="2" id="KW-0472">Membrane</keyword>
<accession>A0A7T2QKN7</accession>
<proteinExistence type="predicted"/>
<evidence type="ECO:0000313" key="3">
    <source>
        <dbReference type="EMBL" id="QPR80528.1"/>
    </source>
</evidence>
<dbReference type="Proteomes" id="UP000594791">
    <property type="component" value="Plasmid unnamed"/>
</dbReference>
<geneLocation type="plasmid" evidence="3 4">
    <name>unnamed</name>
</geneLocation>
<gene>
    <name evidence="3" type="ORF">I6G77_28825</name>
</gene>